<evidence type="ECO:0000313" key="2">
    <source>
        <dbReference type="Proteomes" id="UP000501690"/>
    </source>
</evidence>
<keyword evidence="2" id="KW-1185">Reference proteome</keyword>
<protein>
    <submittedName>
        <fullName evidence="1">Uncharacterized protein</fullName>
    </submittedName>
</protein>
<reference evidence="1 2" key="1">
    <citation type="submission" date="2019-04" db="EMBL/GenBank/DDBJ databases">
        <title>An improved genome assembly and genetic linkage map for asparagus bean, Vigna unguiculata ssp. sesquipedialis.</title>
        <authorList>
            <person name="Xia Q."/>
            <person name="Zhang R."/>
            <person name="Dong Y."/>
        </authorList>
    </citation>
    <scope>NUCLEOTIDE SEQUENCE [LARGE SCALE GENOMIC DNA]</scope>
    <source>
        <tissue evidence="1">Leaf</tissue>
    </source>
</reference>
<dbReference type="AlphaFoldDB" id="A0A4D6LBW5"/>
<organism evidence="1 2">
    <name type="scientific">Vigna unguiculata</name>
    <name type="common">Cowpea</name>
    <dbReference type="NCBI Taxonomy" id="3917"/>
    <lineage>
        <taxon>Eukaryota</taxon>
        <taxon>Viridiplantae</taxon>
        <taxon>Streptophyta</taxon>
        <taxon>Embryophyta</taxon>
        <taxon>Tracheophyta</taxon>
        <taxon>Spermatophyta</taxon>
        <taxon>Magnoliopsida</taxon>
        <taxon>eudicotyledons</taxon>
        <taxon>Gunneridae</taxon>
        <taxon>Pentapetalae</taxon>
        <taxon>rosids</taxon>
        <taxon>fabids</taxon>
        <taxon>Fabales</taxon>
        <taxon>Fabaceae</taxon>
        <taxon>Papilionoideae</taxon>
        <taxon>50 kb inversion clade</taxon>
        <taxon>NPAAA clade</taxon>
        <taxon>indigoferoid/millettioid clade</taxon>
        <taxon>Phaseoleae</taxon>
        <taxon>Vigna</taxon>
    </lineage>
</organism>
<gene>
    <name evidence="1" type="ORF">DEO72_LG3g560</name>
</gene>
<dbReference type="Proteomes" id="UP000501690">
    <property type="component" value="Linkage Group LG3"/>
</dbReference>
<evidence type="ECO:0000313" key="1">
    <source>
        <dbReference type="EMBL" id="QCD86039.1"/>
    </source>
</evidence>
<accession>A0A4D6LBW5</accession>
<proteinExistence type="predicted"/>
<dbReference type="EMBL" id="CP039347">
    <property type="protein sequence ID" value="QCD86039.1"/>
    <property type="molecule type" value="Genomic_DNA"/>
</dbReference>
<sequence>MVRSITNAGYGLVPQRFAGRNDNEAIPSNTHITDTQHDYTHAPQRFEEYNVYEALFKPPHHYCMSLAEKIFSCYGFAPQRFPGRNDNKTGPINRHITNTEHGYDFPTQRLEGCNDNEAGQSNTHVSTIQHDMLHTFP</sequence>
<name>A0A4D6LBW5_VIGUN</name>